<keyword evidence="5" id="KW-0479">Metal-binding</keyword>
<comment type="caution">
    <text evidence="9">The sequence shown here is derived from an EMBL/GenBank/DDBJ whole genome shotgun (WGS) entry which is preliminary data.</text>
</comment>
<accession>A0A1S2LYN4</accession>
<dbReference type="Proteomes" id="UP000179524">
    <property type="component" value="Unassembled WGS sequence"/>
</dbReference>
<proteinExistence type="inferred from homology"/>
<dbReference type="GO" id="GO:0016779">
    <property type="term" value="F:nucleotidyltransferase activity"/>
    <property type="evidence" value="ECO:0007669"/>
    <property type="project" value="UniProtKB-KW"/>
</dbReference>
<dbReference type="PANTHER" id="PTHR12153">
    <property type="entry name" value="SELENOPROTEIN O"/>
    <property type="match status" value="1"/>
</dbReference>
<reference evidence="9 10" key="1">
    <citation type="submission" date="2016-10" db="EMBL/GenBank/DDBJ databases">
        <title>Draft genome sequences of four alkaliphilic bacteria belonging to the Anaerobacillus genus.</title>
        <authorList>
            <person name="Bassil N.M."/>
            <person name="Lloyd J.R."/>
        </authorList>
    </citation>
    <scope>NUCLEOTIDE SEQUENCE [LARGE SCALE GENOMIC DNA]</scope>
    <source>
        <strain evidence="9 10">DSM 18345</strain>
    </source>
</reference>
<keyword evidence="3" id="KW-0808">Transferase</keyword>
<dbReference type="GO" id="GO:0005524">
    <property type="term" value="F:ATP binding"/>
    <property type="evidence" value="ECO:0007669"/>
    <property type="project" value="UniProtKB-KW"/>
</dbReference>
<keyword evidence="4" id="KW-0548">Nucleotidyltransferase</keyword>
<keyword evidence="10" id="KW-1185">Reference proteome</keyword>
<keyword evidence="8" id="KW-0460">Magnesium</keyword>
<evidence type="ECO:0000256" key="6">
    <source>
        <dbReference type="ARBA" id="ARBA00022741"/>
    </source>
</evidence>
<gene>
    <name evidence="9" type="ORF">BKP37_02810</name>
</gene>
<protein>
    <submittedName>
        <fullName evidence="9">Uncharacterized protein</fullName>
    </submittedName>
</protein>
<dbReference type="AlphaFoldDB" id="A0A1S2LYN4"/>
<dbReference type="InterPro" id="IPR003846">
    <property type="entry name" value="SelO"/>
</dbReference>
<keyword evidence="6" id="KW-0547">Nucleotide-binding</keyword>
<evidence type="ECO:0000313" key="10">
    <source>
        <dbReference type="Proteomes" id="UP000179524"/>
    </source>
</evidence>
<dbReference type="EMBL" id="MLQR01000001">
    <property type="protein sequence ID" value="OIJ17446.1"/>
    <property type="molecule type" value="Genomic_DNA"/>
</dbReference>
<dbReference type="PANTHER" id="PTHR12153:SF15">
    <property type="entry name" value="PROTEIN ADENYLYLTRANSFERASE SELO, MITOCHONDRIAL"/>
    <property type="match status" value="1"/>
</dbReference>
<evidence type="ECO:0000256" key="4">
    <source>
        <dbReference type="ARBA" id="ARBA00022695"/>
    </source>
</evidence>
<dbReference type="Pfam" id="PF02696">
    <property type="entry name" value="SelO"/>
    <property type="match status" value="1"/>
</dbReference>
<evidence type="ECO:0000256" key="3">
    <source>
        <dbReference type="ARBA" id="ARBA00022679"/>
    </source>
</evidence>
<comment type="similarity">
    <text evidence="2">Belongs to the SELO family.</text>
</comment>
<name>A0A1S2LYN4_9BACI</name>
<dbReference type="OrthoDB" id="9773505at2"/>
<keyword evidence="7" id="KW-0067">ATP-binding</keyword>
<evidence type="ECO:0000256" key="2">
    <source>
        <dbReference type="ARBA" id="ARBA00009747"/>
    </source>
</evidence>
<comment type="cofactor">
    <cofactor evidence="1">
        <name>Mg(2+)</name>
        <dbReference type="ChEBI" id="CHEBI:18420"/>
    </cofactor>
</comment>
<evidence type="ECO:0000256" key="5">
    <source>
        <dbReference type="ARBA" id="ARBA00022723"/>
    </source>
</evidence>
<organism evidence="9 10">
    <name type="scientific">Anaerobacillus alkalilacustris</name>
    <dbReference type="NCBI Taxonomy" id="393763"/>
    <lineage>
        <taxon>Bacteria</taxon>
        <taxon>Bacillati</taxon>
        <taxon>Bacillota</taxon>
        <taxon>Bacilli</taxon>
        <taxon>Bacillales</taxon>
        <taxon>Bacillaceae</taxon>
        <taxon>Anaerobacillus</taxon>
    </lineage>
</organism>
<dbReference type="GO" id="GO:0046872">
    <property type="term" value="F:metal ion binding"/>
    <property type="evidence" value="ECO:0007669"/>
    <property type="project" value="UniProtKB-KW"/>
</dbReference>
<evidence type="ECO:0000256" key="8">
    <source>
        <dbReference type="ARBA" id="ARBA00022842"/>
    </source>
</evidence>
<evidence type="ECO:0000256" key="7">
    <source>
        <dbReference type="ARBA" id="ARBA00022840"/>
    </source>
</evidence>
<evidence type="ECO:0000256" key="1">
    <source>
        <dbReference type="ARBA" id="ARBA00001946"/>
    </source>
</evidence>
<evidence type="ECO:0000313" key="9">
    <source>
        <dbReference type="EMBL" id="OIJ17446.1"/>
    </source>
</evidence>
<sequence length="126" mass="14751">MMQKYRGDFTNTFRALTFDTIEDTSLHGFDDFEKWYERWQARLEKQQESKEASRELMQKSNPAVIPRNHRVEEALDAAVQKGDYSVMKRLLEVLSQLFAHSAEQGADYYFAQPSPSNHSYRTFCGT</sequence>